<feature type="compositionally biased region" description="Low complexity" evidence="1">
    <location>
        <begin position="549"/>
        <end position="558"/>
    </location>
</feature>
<dbReference type="InterPro" id="IPR001194">
    <property type="entry name" value="cDENN_dom"/>
</dbReference>
<dbReference type="GO" id="GO:0006897">
    <property type="term" value="P:endocytosis"/>
    <property type="evidence" value="ECO:0007669"/>
    <property type="project" value="TreeGrafter"/>
</dbReference>
<feature type="region of interest" description="Disordered" evidence="1">
    <location>
        <begin position="512"/>
        <end position="767"/>
    </location>
</feature>
<dbReference type="InterPro" id="IPR037516">
    <property type="entry name" value="Tripartite_DENN"/>
</dbReference>
<dbReference type="AlphaFoldDB" id="C1MT12"/>
<keyword evidence="4" id="KW-1185">Reference proteome</keyword>
<sequence>MSSSSSSPVARGFLVAYVAHDASGAPVPRACLRATYGEDGRDGAAADAALLRVVGEKHFLFPEYAASSLTSVTPRSTMRAEAYTFSLTESDGARTHGFCRRFLPPARRGDGDGVAARYPVVACVLSRHPWFDFFFDALERVGDRVCAFDLANTPILPPDSHVAQFMRSTCARPRAAPGAELVIPLPWADPVSAKPKDCVLSVPDVAEHGRRDDAIVSFAPLLFQAVTSDATIALFAALLHERRVVISGGDLSALSAAVHAAAATTRPLRWTGIFMPTMPASLIDYLTAPMPFLVGLHASHVPAMKTLPTDDIFHLNLDDGAYTYFESDVDSLPTRPTRALRSALEAQMKSVRLDDDAVAGAFRKFIATVLGPYKKHVVADAERRAPRDAVAADGHWLDQEGFENGASTRRTKELLNALRGTQHYEVFVRNALETRSFSRDAGKGAPLRGAGGVLAADPDDVDVDADFDGASYSDRFRDASGSAAAAAARAKKAASKKAAAASAYLSQKFGGSKKNDGLLRRSGSSSDRLGDDDDDDGDGGGGDGRGRSSKSSSSSSSSYKPHAHSRAFVQKSDDREALPMSREATIANATEPTLAERVAAAQSKRHGAASSPSSIASASPPISPSGATAHHSAFAPPPRAPPPPITAAVPPQRAAATAATAVGIPPRPPPASSAFTPSFSPKGSDAGTDPFASSPRAFSPASSAGGSPAAAAASPPSFFANFPAAAASPSPSPSPPAGRQPAPPEVDFFAPSTPTMHAPRREDPGDALAAALGMMDVGNAATPKGADAPLIDLL</sequence>
<feature type="compositionally biased region" description="Pro residues" evidence="1">
    <location>
        <begin position="730"/>
        <end position="744"/>
    </location>
</feature>
<feature type="compositionally biased region" description="Low complexity" evidence="1">
    <location>
        <begin position="608"/>
        <end position="620"/>
    </location>
</feature>
<protein>
    <submittedName>
        <fullName evidence="3">Predicted protein</fullName>
    </submittedName>
</protein>
<reference evidence="3 4" key="1">
    <citation type="journal article" date="2009" name="Science">
        <title>Green evolution and dynamic adaptations revealed by genomes of the marine picoeukaryotes Micromonas.</title>
        <authorList>
            <person name="Worden A.Z."/>
            <person name="Lee J.H."/>
            <person name="Mock T."/>
            <person name="Rouze P."/>
            <person name="Simmons M.P."/>
            <person name="Aerts A.L."/>
            <person name="Allen A.E."/>
            <person name="Cuvelier M.L."/>
            <person name="Derelle E."/>
            <person name="Everett M.V."/>
            <person name="Foulon E."/>
            <person name="Grimwood J."/>
            <person name="Gundlach H."/>
            <person name="Henrissat B."/>
            <person name="Napoli C."/>
            <person name="McDonald S.M."/>
            <person name="Parker M.S."/>
            <person name="Rombauts S."/>
            <person name="Salamov A."/>
            <person name="Von Dassow P."/>
            <person name="Badger J.H."/>
            <person name="Coutinho P.M."/>
            <person name="Demir E."/>
            <person name="Dubchak I."/>
            <person name="Gentemann C."/>
            <person name="Eikrem W."/>
            <person name="Gready J.E."/>
            <person name="John U."/>
            <person name="Lanier W."/>
            <person name="Lindquist E.A."/>
            <person name="Lucas S."/>
            <person name="Mayer K.F."/>
            <person name="Moreau H."/>
            <person name="Not F."/>
            <person name="Otillar R."/>
            <person name="Panaud O."/>
            <person name="Pangilinan J."/>
            <person name="Paulsen I."/>
            <person name="Piegu B."/>
            <person name="Poliakov A."/>
            <person name="Robbens S."/>
            <person name="Schmutz J."/>
            <person name="Toulza E."/>
            <person name="Wyss T."/>
            <person name="Zelensky A."/>
            <person name="Zhou K."/>
            <person name="Armbrust E.V."/>
            <person name="Bhattacharya D."/>
            <person name="Goodenough U.W."/>
            <person name="Van de Peer Y."/>
            <person name="Grigoriev I.V."/>
        </authorList>
    </citation>
    <scope>NUCLEOTIDE SEQUENCE [LARGE SCALE GENOMIC DNA]</scope>
    <source>
        <strain evidence="3 4">CCMP1545</strain>
    </source>
</reference>
<feature type="compositionally biased region" description="Low complexity" evidence="1">
    <location>
        <begin position="646"/>
        <end position="662"/>
    </location>
</feature>
<dbReference type="EMBL" id="GG663739">
    <property type="protein sequence ID" value="EEH57232.1"/>
    <property type="molecule type" value="Genomic_DNA"/>
</dbReference>
<dbReference type="GO" id="GO:0005829">
    <property type="term" value="C:cytosol"/>
    <property type="evidence" value="ECO:0007669"/>
    <property type="project" value="TreeGrafter"/>
</dbReference>
<gene>
    <name evidence="3" type="ORF">MICPUCDRAFT_39693</name>
</gene>
<feature type="compositionally biased region" description="Pro residues" evidence="1">
    <location>
        <begin position="635"/>
        <end position="645"/>
    </location>
</feature>
<dbReference type="SMART" id="SM00799">
    <property type="entry name" value="DENN"/>
    <property type="match status" value="1"/>
</dbReference>
<evidence type="ECO:0000259" key="2">
    <source>
        <dbReference type="PROSITE" id="PS50211"/>
    </source>
</evidence>
<dbReference type="PANTHER" id="PTHR13196">
    <property type="entry name" value="DENN DOMAIN-CONTAINING"/>
    <property type="match status" value="1"/>
</dbReference>
<dbReference type="GeneID" id="9683861"/>
<dbReference type="Pfam" id="PF02141">
    <property type="entry name" value="DENN"/>
    <property type="match status" value="1"/>
</dbReference>
<dbReference type="GO" id="GO:1901981">
    <property type="term" value="F:phosphatidylinositol phosphate binding"/>
    <property type="evidence" value="ECO:0007669"/>
    <property type="project" value="TreeGrafter"/>
</dbReference>
<proteinExistence type="predicted"/>
<dbReference type="eggNOG" id="KOG3569">
    <property type="taxonomic scope" value="Eukaryota"/>
</dbReference>
<feature type="compositionally biased region" description="Low complexity" evidence="1">
    <location>
        <begin position="672"/>
        <end position="681"/>
    </location>
</feature>
<dbReference type="STRING" id="564608.C1MT12"/>
<evidence type="ECO:0000313" key="4">
    <source>
        <dbReference type="Proteomes" id="UP000001876"/>
    </source>
</evidence>
<dbReference type="InterPro" id="IPR043153">
    <property type="entry name" value="DENN_C"/>
</dbReference>
<dbReference type="KEGG" id="mpp:MICPUCDRAFT_39693"/>
<evidence type="ECO:0000313" key="3">
    <source>
        <dbReference type="EMBL" id="EEH57232.1"/>
    </source>
</evidence>
<organism evidence="4">
    <name type="scientific">Micromonas pusilla (strain CCMP1545)</name>
    <name type="common">Picoplanktonic green alga</name>
    <dbReference type="NCBI Taxonomy" id="564608"/>
    <lineage>
        <taxon>Eukaryota</taxon>
        <taxon>Viridiplantae</taxon>
        <taxon>Chlorophyta</taxon>
        <taxon>Mamiellophyceae</taxon>
        <taxon>Mamiellales</taxon>
        <taxon>Mamiellaceae</taxon>
        <taxon>Micromonas</taxon>
    </lineage>
</organism>
<feature type="compositionally biased region" description="Low complexity" evidence="1">
    <location>
        <begin position="690"/>
        <end position="729"/>
    </location>
</feature>
<evidence type="ECO:0000256" key="1">
    <source>
        <dbReference type="SAM" id="MobiDB-lite"/>
    </source>
</evidence>
<dbReference type="InterPro" id="IPR040032">
    <property type="entry name" value="DENND1A/B/C"/>
</dbReference>
<dbReference type="Gene3D" id="3.30.450.200">
    <property type="match status" value="1"/>
</dbReference>
<dbReference type="PROSITE" id="PS50211">
    <property type="entry name" value="DENN"/>
    <property type="match status" value="1"/>
</dbReference>
<dbReference type="Proteomes" id="UP000001876">
    <property type="component" value="Unassembled WGS sequence"/>
</dbReference>
<accession>C1MT12</accession>
<feature type="domain" description="UDENN" evidence="2">
    <location>
        <begin position="13"/>
        <end position="442"/>
    </location>
</feature>
<dbReference type="GO" id="GO:0032456">
    <property type="term" value="P:endocytic recycling"/>
    <property type="evidence" value="ECO:0007669"/>
    <property type="project" value="TreeGrafter"/>
</dbReference>
<dbReference type="GO" id="GO:0005085">
    <property type="term" value="F:guanyl-nucleotide exchange factor activity"/>
    <property type="evidence" value="ECO:0007669"/>
    <property type="project" value="InterPro"/>
</dbReference>
<name>C1MT12_MICPC</name>
<dbReference type="OrthoDB" id="206724at2759"/>
<dbReference type="Gene3D" id="3.40.50.11500">
    <property type="match status" value="1"/>
</dbReference>
<dbReference type="PANTHER" id="PTHR13196:SF14">
    <property type="entry name" value="UDENN DOMAIN-CONTAINING PROTEIN"/>
    <property type="match status" value="1"/>
</dbReference>
<dbReference type="RefSeq" id="XP_003058777.1">
    <property type="nucleotide sequence ID" value="XM_003058731.1"/>
</dbReference>